<comment type="caution">
    <text evidence="1">The sequence shown here is derived from an EMBL/GenBank/DDBJ whole genome shotgun (WGS) entry which is preliminary data.</text>
</comment>
<keyword evidence="2" id="KW-1185">Reference proteome</keyword>
<proteinExistence type="predicted"/>
<organism evidence="1 2">
    <name type="scientific">Pseudomarimonas salicorniae</name>
    <dbReference type="NCBI Taxonomy" id="2933270"/>
    <lineage>
        <taxon>Bacteria</taxon>
        <taxon>Pseudomonadati</taxon>
        <taxon>Pseudomonadota</taxon>
        <taxon>Gammaproteobacteria</taxon>
        <taxon>Lysobacterales</taxon>
        <taxon>Lysobacteraceae</taxon>
        <taxon>Pseudomarimonas</taxon>
    </lineage>
</organism>
<dbReference type="RefSeq" id="WP_248207235.1">
    <property type="nucleotide sequence ID" value="NZ_JALNMH010000005.1"/>
</dbReference>
<accession>A0ABT0GG82</accession>
<evidence type="ECO:0000313" key="2">
    <source>
        <dbReference type="Proteomes" id="UP001431449"/>
    </source>
</evidence>
<evidence type="ECO:0000313" key="1">
    <source>
        <dbReference type="EMBL" id="MCK7593540.1"/>
    </source>
</evidence>
<sequence length="156" mass="17186">MKRRRWMYALLGLVGFGLAIGCAAEQLPADPAPDGEDRALSLEGRTFDGRIRARGLFGLVRVRGTLSFEAGQLVWQAQGSRETAPYQVETRNGILLFSARVIHPDGSFVDWAGIFDGERLRGVVALWDRSQEKDFIHDLLLPTQVTLEFSPDAGAG</sequence>
<dbReference type="PROSITE" id="PS51257">
    <property type="entry name" value="PROKAR_LIPOPROTEIN"/>
    <property type="match status" value="1"/>
</dbReference>
<dbReference type="EMBL" id="JALNMH010000005">
    <property type="protein sequence ID" value="MCK7593540.1"/>
    <property type="molecule type" value="Genomic_DNA"/>
</dbReference>
<name>A0ABT0GG82_9GAMM</name>
<gene>
    <name evidence="1" type="ORF">M0G41_07655</name>
</gene>
<protein>
    <submittedName>
        <fullName evidence="1">Uncharacterized protein</fullName>
    </submittedName>
</protein>
<reference evidence="1" key="1">
    <citation type="submission" date="2022-04" db="EMBL/GenBank/DDBJ databases">
        <title>Lysobacter sp. CAU 1642 isolated from sea sand.</title>
        <authorList>
            <person name="Kim W."/>
        </authorList>
    </citation>
    <scope>NUCLEOTIDE SEQUENCE</scope>
    <source>
        <strain evidence="1">CAU 1642</strain>
    </source>
</reference>
<dbReference type="Proteomes" id="UP001431449">
    <property type="component" value="Unassembled WGS sequence"/>
</dbReference>